<evidence type="ECO:0000313" key="2">
    <source>
        <dbReference type="Proteomes" id="UP000626109"/>
    </source>
</evidence>
<comment type="caution">
    <text evidence="1">The sequence shown here is derived from an EMBL/GenBank/DDBJ whole genome shotgun (WGS) entry which is preliminary data.</text>
</comment>
<evidence type="ECO:0000313" key="1">
    <source>
        <dbReference type="EMBL" id="CAE8709710.1"/>
    </source>
</evidence>
<accession>A0A813KPL9</accession>
<organism evidence="1 2">
    <name type="scientific">Polarella glacialis</name>
    <name type="common">Dinoflagellate</name>
    <dbReference type="NCBI Taxonomy" id="89957"/>
    <lineage>
        <taxon>Eukaryota</taxon>
        <taxon>Sar</taxon>
        <taxon>Alveolata</taxon>
        <taxon>Dinophyceae</taxon>
        <taxon>Suessiales</taxon>
        <taxon>Suessiaceae</taxon>
        <taxon>Polarella</taxon>
    </lineage>
</organism>
<protein>
    <submittedName>
        <fullName evidence="1">Uncharacterized protein</fullName>
    </submittedName>
</protein>
<gene>
    <name evidence="1" type="ORF">PGLA2088_LOCUS35595</name>
</gene>
<name>A0A813KPL9_POLGL</name>
<dbReference type="Proteomes" id="UP000626109">
    <property type="component" value="Unassembled WGS sequence"/>
</dbReference>
<feature type="non-terminal residue" evidence="1">
    <location>
        <position position="117"/>
    </location>
</feature>
<sequence length="117" mass="13178">TYIRDVGQWIRCQDGDELGDEEGDEDDYAFHAKRMASAEPEEANSSAFVDVRVFDSAGQPVGGEEKRDPHWLLNMRLQQLRDWQHENGGVLPSLESSDQEEKTLAQWLTAAAQRASS</sequence>
<reference evidence="1" key="1">
    <citation type="submission" date="2021-02" db="EMBL/GenBank/DDBJ databases">
        <authorList>
            <person name="Dougan E. K."/>
            <person name="Rhodes N."/>
            <person name="Thang M."/>
            <person name="Chan C."/>
        </authorList>
    </citation>
    <scope>NUCLEOTIDE SEQUENCE</scope>
</reference>
<feature type="non-terminal residue" evidence="1">
    <location>
        <position position="1"/>
    </location>
</feature>
<dbReference type="EMBL" id="CAJNNW010031873">
    <property type="protein sequence ID" value="CAE8709710.1"/>
    <property type="molecule type" value="Genomic_DNA"/>
</dbReference>
<dbReference type="AlphaFoldDB" id="A0A813KPL9"/>
<proteinExistence type="predicted"/>